<dbReference type="AlphaFoldDB" id="A0A938YYA3"/>
<name>A0A938YYA3_9ARCH</name>
<proteinExistence type="predicted"/>
<gene>
    <name evidence="1" type="ORF">JW744_03845</name>
</gene>
<reference evidence="1" key="1">
    <citation type="submission" date="2021-01" db="EMBL/GenBank/DDBJ databases">
        <title>Active Sulfur Cycling in an Early Earth Analoge.</title>
        <authorList>
            <person name="Hahn C.R."/>
            <person name="Youssef N.H."/>
            <person name="Elshahed M."/>
        </authorList>
    </citation>
    <scope>NUCLEOTIDE SEQUENCE</scope>
    <source>
        <strain evidence="1">Zod_Metabat.1151</strain>
    </source>
</reference>
<comment type="caution">
    <text evidence="1">The sequence shown here is derived from an EMBL/GenBank/DDBJ whole genome shotgun (WGS) entry which is preliminary data.</text>
</comment>
<accession>A0A938YYA3</accession>
<dbReference type="EMBL" id="JAFGDB010000063">
    <property type="protein sequence ID" value="MBN2067573.1"/>
    <property type="molecule type" value="Genomic_DNA"/>
</dbReference>
<evidence type="ECO:0008006" key="3">
    <source>
        <dbReference type="Google" id="ProtNLM"/>
    </source>
</evidence>
<evidence type="ECO:0000313" key="1">
    <source>
        <dbReference type="EMBL" id="MBN2067573.1"/>
    </source>
</evidence>
<sequence length="52" mass="5567">MAFGRGRMGNFAMGPGGNCTCIKCGSKIPHTRGMPCTEMLCPKCGSPMTRER</sequence>
<evidence type="ECO:0000313" key="2">
    <source>
        <dbReference type="Proteomes" id="UP000809243"/>
    </source>
</evidence>
<protein>
    <recommendedName>
        <fullName evidence="3">Ferredoxin</fullName>
    </recommendedName>
</protein>
<organism evidence="1 2">
    <name type="scientific">Candidatus Iainarchaeum sp</name>
    <dbReference type="NCBI Taxonomy" id="3101447"/>
    <lineage>
        <taxon>Archaea</taxon>
        <taxon>Candidatus Iainarchaeota</taxon>
        <taxon>Candidatus Iainarchaeia</taxon>
        <taxon>Candidatus Iainarchaeales</taxon>
        <taxon>Candidatus Iainarchaeaceae</taxon>
        <taxon>Candidatus Iainarchaeum</taxon>
    </lineage>
</organism>
<dbReference type="Proteomes" id="UP000809243">
    <property type="component" value="Unassembled WGS sequence"/>
</dbReference>